<accession>A0A6J8B4G0</accession>
<dbReference type="Proteomes" id="UP000507470">
    <property type="component" value="Unassembled WGS sequence"/>
</dbReference>
<dbReference type="GO" id="GO:0099604">
    <property type="term" value="F:ligand-gated calcium channel activity"/>
    <property type="evidence" value="ECO:0007669"/>
    <property type="project" value="TreeGrafter"/>
</dbReference>
<dbReference type="PANTHER" id="PTHR13800:SF12">
    <property type="entry name" value="TRANSIENT RECEPTOR POTENTIAL CATION CHANNEL SUBFAMILY M MEMBER-LIKE 2"/>
    <property type="match status" value="1"/>
</dbReference>
<evidence type="ECO:0000256" key="2">
    <source>
        <dbReference type="ARBA" id="ARBA00022692"/>
    </source>
</evidence>
<dbReference type="OrthoDB" id="9994106at2759"/>
<feature type="transmembrane region" description="Helical" evidence="5">
    <location>
        <begin position="142"/>
        <end position="159"/>
    </location>
</feature>
<dbReference type="Pfam" id="PF00520">
    <property type="entry name" value="Ion_trans"/>
    <property type="match status" value="1"/>
</dbReference>
<keyword evidence="8" id="KW-1185">Reference proteome</keyword>
<name>A0A6J8B4G0_MYTCO</name>
<dbReference type="EMBL" id="CACVKT020002375">
    <property type="protein sequence ID" value="CAC5377439.1"/>
    <property type="molecule type" value="Genomic_DNA"/>
</dbReference>
<dbReference type="InterPro" id="IPR005821">
    <property type="entry name" value="Ion_trans_dom"/>
</dbReference>
<feature type="transmembrane region" description="Helical" evidence="5">
    <location>
        <begin position="171"/>
        <end position="188"/>
    </location>
</feature>
<dbReference type="AlphaFoldDB" id="A0A6J8B4G0"/>
<feature type="domain" description="Ion transport" evidence="6">
    <location>
        <begin position="127"/>
        <end position="320"/>
    </location>
</feature>
<proteinExistence type="predicted"/>
<keyword evidence="3 5" id="KW-1133">Transmembrane helix</keyword>
<feature type="transmembrane region" description="Helical" evidence="5">
    <location>
        <begin position="208"/>
        <end position="227"/>
    </location>
</feature>
<sequence length="325" mass="38566">MAHKVKSARDQSFYDEMMEQFRLFAERALDLQRRLYDADANLAMDLVITEETVLDITISPLECAHENSMLDFIAETCPQRRLNKIWYNELGASLGGFWKILKEESILTKISPPMLQEDRKSSLHHSWWYFPKKYLFNFWNSLDYISYLITFAAISIRFFKSTTSNNLARRFYSLSLFTMYMRFLHVILMSRKLGPKIIMIKEMLKELFRFIGILFVFIMGVGVLYHANIYPKHVDMWNPAGWEYWRIWKIIYIPYWQIYGDSFLDTFSENSTAPCTTIQSEWENNPDIERCSQYDWVLIVIAALYMLISNLLLVNLVIALFRLVA</sequence>
<dbReference type="GO" id="GO:0005886">
    <property type="term" value="C:plasma membrane"/>
    <property type="evidence" value="ECO:0007669"/>
    <property type="project" value="TreeGrafter"/>
</dbReference>
<evidence type="ECO:0000256" key="4">
    <source>
        <dbReference type="ARBA" id="ARBA00023136"/>
    </source>
</evidence>
<evidence type="ECO:0000313" key="8">
    <source>
        <dbReference type="Proteomes" id="UP000507470"/>
    </source>
</evidence>
<keyword evidence="2 5" id="KW-0812">Transmembrane</keyword>
<evidence type="ECO:0000313" key="7">
    <source>
        <dbReference type="EMBL" id="CAC5377439.1"/>
    </source>
</evidence>
<evidence type="ECO:0000256" key="3">
    <source>
        <dbReference type="ARBA" id="ARBA00022989"/>
    </source>
</evidence>
<evidence type="ECO:0000259" key="6">
    <source>
        <dbReference type="Pfam" id="PF00520"/>
    </source>
</evidence>
<evidence type="ECO:0000256" key="1">
    <source>
        <dbReference type="ARBA" id="ARBA00004141"/>
    </source>
</evidence>
<dbReference type="InterPro" id="IPR050927">
    <property type="entry name" value="TRPM"/>
</dbReference>
<evidence type="ECO:0000256" key="5">
    <source>
        <dbReference type="SAM" id="Phobius"/>
    </source>
</evidence>
<dbReference type="PANTHER" id="PTHR13800">
    <property type="entry name" value="TRANSIENT RECEPTOR POTENTIAL CATION CHANNEL, SUBFAMILY M, MEMBER 6"/>
    <property type="match status" value="1"/>
</dbReference>
<feature type="transmembrane region" description="Helical" evidence="5">
    <location>
        <begin position="296"/>
        <end position="321"/>
    </location>
</feature>
<reference evidence="7 8" key="1">
    <citation type="submission" date="2020-06" db="EMBL/GenBank/DDBJ databases">
        <authorList>
            <person name="Li R."/>
            <person name="Bekaert M."/>
        </authorList>
    </citation>
    <scope>NUCLEOTIDE SEQUENCE [LARGE SCALE GENOMIC DNA]</scope>
    <source>
        <strain evidence="8">wild</strain>
    </source>
</reference>
<keyword evidence="4 5" id="KW-0472">Membrane</keyword>
<comment type="subcellular location">
    <subcellularLocation>
        <location evidence="1">Membrane</location>
        <topology evidence="1">Multi-pass membrane protein</topology>
    </subcellularLocation>
</comment>
<organism evidence="7 8">
    <name type="scientific">Mytilus coruscus</name>
    <name type="common">Sea mussel</name>
    <dbReference type="NCBI Taxonomy" id="42192"/>
    <lineage>
        <taxon>Eukaryota</taxon>
        <taxon>Metazoa</taxon>
        <taxon>Spiralia</taxon>
        <taxon>Lophotrochozoa</taxon>
        <taxon>Mollusca</taxon>
        <taxon>Bivalvia</taxon>
        <taxon>Autobranchia</taxon>
        <taxon>Pteriomorphia</taxon>
        <taxon>Mytilida</taxon>
        <taxon>Mytiloidea</taxon>
        <taxon>Mytilidae</taxon>
        <taxon>Mytilinae</taxon>
        <taxon>Mytilus</taxon>
    </lineage>
</organism>
<protein>
    <recommendedName>
        <fullName evidence="6">Ion transport domain-containing protein</fullName>
    </recommendedName>
</protein>
<gene>
    <name evidence="7" type="ORF">MCOR_13756</name>
</gene>